<dbReference type="EMBL" id="EF134305">
    <property type="protein sequence ID" value="ABV22419.1"/>
    <property type="molecule type" value="mRNA"/>
</dbReference>
<accession>A7WQC9</accession>
<feature type="compositionally biased region" description="Basic residues" evidence="1">
    <location>
        <begin position="29"/>
        <end position="38"/>
    </location>
</feature>
<protein>
    <submittedName>
        <fullName evidence="2">Uncharacterized protein</fullName>
    </submittedName>
</protein>
<organism evidence="2">
    <name type="scientific">Noctiluca scintillans</name>
    <name type="common">Sea sparkle</name>
    <name type="synonym">Red tide dinoflagellate</name>
    <dbReference type="NCBI Taxonomy" id="2966"/>
    <lineage>
        <taxon>Eukaryota</taxon>
        <taxon>Sar</taxon>
        <taxon>Alveolata</taxon>
        <taxon>Dinophyceae</taxon>
        <taxon>Noctilucales</taxon>
        <taxon>Noctilucaceae</taxon>
        <taxon>Noctiluca</taxon>
    </lineage>
</organism>
<name>A7WQC9_NOCSC</name>
<proteinExistence type="evidence at transcript level"/>
<evidence type="ECO:0000256" key="1">
    <source>
        <dbReference type="SAM" id="MobiDB-lite"/>
    </source>
</evidence>
<evidence type="ECO:0000313" key="2">
    <source>
        <dbReference type="EMBL" id="ABV22419.1"/>
    </source>
</evidence>
<reference evidence="2" key="1">
    <citation type="journal article" date="2007" name="Proc. Natl. Acad. Sci. U.S.A.">
        <title>Spliced leader RNA trans-splicing in dinoflagellates.</title>
        <authorList>
            <person name="Zhang H."/>
            <person name="Hou Y."/>
            <person name="Miranda L."/>
            <person name="Campbell D.A."/>
            <person name="Sturm N.R."/>
            <person name="Gaasterland T."/>
            <person name="Lin S."/>
        </authorList>
    </citation>
    <scope>NUCLEOTIDE SEQUENCE</scope>
    <source>
        <strain evidence="2">Nsc-cDNA58</strain>
    </source>
</reference>
<feature type="region of interest" description="Disordered" evidence="1">
    <location>
        <begin position="17"/>
        <end position="58"/>
    </location>
</feature>
<sequence length="107" mass="11742">MASSQSSTFCVVSAPTLVAGQGSPNPTERRRRKMLRKQVQKEQKPATATPAKRKPKKLGSVLVARRRGSSGRNIVRRLGLFWTTCRPQALRPLAVCRCRLSAAAGKK</sequence>
<dbReference type="AlphaFoldDB" id="A7WQC9"/>